<feature type="region of interest" description="Disordered" evidence="1">
    <location>
        <begin position="168"/>
        <end position="200"/>
    </location>
</feature>
<dbReference type="PANTHER" id="PTHR32246:SF22">
    <property type="entry name" value="C2 DOMAIN-CONTAINING PROTEIN"/>
    <property type="match status" value="1"/>
</dbReference>
<keyword evidence="4" id="KW-1185">Reference proteome</keyword>
<dbReference type="InterPro" id="IPR035892">
    <property type="entry name" value="C2_domain_sf"/>
</dbReference>
<feature type="domain" description="C2" evidence="2">
    <location>
        <begin position="1"/>
        <end position="110"/>
    </location>
</feature>
<proteinExistence type="predicted"/>
<sequence length="200" mass="22287">MECRKLEITLVSAQNLPNVRNTGRMKVYAKLSLKGDSKTTRKSQVDYESETNPRWNFVSDYTVSEPTVRLPGVILVVRLMCKRTLGDRLVGKVKIPVKSLFDMGRMSRKILSYEVAGTPEGRLNLLYSFSETMLVRQPSPGWKTAFEAVGFLVLVGGALLLLSGESDHDDGDVVDDRRPSRGSSDGGVEEEEDMVFYDAC</sequence>
<dbReference type="SMART" id="SM00239">
    <property type="entry name" value="C2"/>
    <property type="match status" value="1"/>
</dbReference>
<dbReference type="InterPro" id="IPR044750">
    <property type="entry name" value="C2_SRC2/BAP"/>
</dbReference>
<evidence type="ECO:0000313" key="3">
    <source>
        <dbReference type="EMBL" id="KAL1543866.1"/>
    </source>
</evidence>
<dbReference type="AlphaFoldDB" id="A0ABD1GLP2"/>
<gene>
    <name evidence="3" type="ORF">AAHA92_20785</name>
</gene>
<evidence type="ECO:0000313" key="4">
    <source>
        <dbReference type="Proteomes" id="UP001567538"/>
    </source>
</evidence>
<feature type="compositionally biased region" description="Acidic residues" evidence="1">
    <location>
        <begin position="187"/>
        <end position="200"/>
    </location>
</feature>
<comment type="caution">
    <text evidence="3">The sequence shown here is derived from an EMBL/GenBank/DDBJ whole genome shotgun (WGS) entry which is preliminary data.</text>
</comment>
<dbReference type="CDD" id="cd04051">
    <property type="entry name" value="C2_SRC2_like"/>
    <property type="match status" value="1"/>
</dbReference>
<evidence type="ECO:0000256" key="1">
    <source>
        <dbReference type="SAM" id="MobiDB-lite"/>
    </source>
</evidence>
<dbReference type="InterPro" id="IPR000008">
    <property type="entry name" value="C2_dom"/>
</dbReference>
<evidence type="ECO:0000259" key="2">
    <source>
        <dbReference type="PROSITE" id="PS50004"/>
    </source>
</evidence>
<dbReference type="SUPFAM" id="SSF49562">
    <property type="entry name" value="C2 domain (Calcium/lipid-binding domain, CaLB)"/>
    <property type="match status" value="1"/>
</dbReference>
<dbReference type="EMBL" id="JBEAFC010000008">
    <property type="protein sequence ID" value="KAL1543866.1"/>
    <property type="molecule type" value="Genomic_DNA"/>
</dbReference>
<protein>
    <submittedName>
        <fullName evidence="3">Protein SRC2</fullName>
    </submittedName>
</protein>
<accession>A0ABD1GLP2</accession>
<dbReference type="Proteomes" id="UP001567538">
    <property type="component" value="Unassembled WGS sequence"/>
</dbReference>
<dbReference type="PROSITE" id="PS50004">
    <property type="entry name" value="C2"/>
    <property type="match status" value="1"/>
</dbReference>
<dbReference type="PANTHER" id="PTHR32246">
    <property type="entry name" value="INGRESSION PROTEIN FIC1"/>
    <property type="match status" value="1"/>
</dbReference>
<reference evidence="3 4" key="1">
    <citation type="submission" date="2024-06" db="EMBL/GenBank/DDBJ databases">
        <title>A chromosome level genome sequence of Diviner's sage (Salvia divinorum).</title>
        <authorList>
            <person name="Ford S.A."/>
            <person name="Ro D.-K."/>
            <person name="Ness R.W."/>
            <person name="Phillips M.A."/>
        </authorList>
    </citation>
    <scope>NUCLEOTIDE SEQUENCE [LARGE SCALE GENOMIC DNA]</scope>
    <source>
        <strain evidence="3">SAF-2024a</strain>
        <tissue evidence="3">Leaf</tissue>
    </source>
</reference>
<dbReference type="Pfam" id="PF00168">
    <property type="entry name" value="C2"/>
    <property type="match status" value="1"/>
</dbReference>
<organism evidence="3 4">
    <name type="scientific">Salvia divinorum</name>
    <name type="common">Maria pastora</name>
    <name type="synonym">Diviner's sage</name>
    <dbReference type="NCBI Taxonomy" id="28513"/>
    <lineage>
        <taxon>Eukaryota</taxon>
        <taxon>Viridiplantae</taxon>
        <taxon>Streptophyta</taxon>
        <taxon>Embryophyta</taxon>
        <taxon>Tracheophyta</taxon>
        <taxon>Spermatophyta</taxon>
        <taxon>Magnoliopsida</taxon>
        <taxon>eudicotyledons</taxon>
        <taxon>Gunneridae</taxon>
        <taxon>Pentapetalae</taxon>
        <taxon>asterids</taxon>
        <taxon>lamiids</taxon>
        <taxon>Lamiales</taxon>
        <taxon>Lamiaceae</taxon>
        <taxon>Nepetoideae</taxon>
        <taxon>Mentheae</taxon>
        <taxon>Salviinae</taxon>
        <taxon>Salvia</taxon>
        <taxon>Salvia subgen. Calosphace</taxon>
    </lineage>
</organism>
<name>A0ABD1GLP2_SALDI</name>
<dbReference type="Gene3D" id="2.60.40.150">
    <property type="entry name" value="C2 domain"/>
    <property type="match status" value="1"/>
</dbReference>